<dbReference type="InterPro" id="IPR008949">
    <property type="entry name" value="Isoprenoid_synthase_dom_sf"/>
</dbReference>
<dbReference type="Pfam" id="PF00348">
    <property type="entry name" value="polyprenyl_synt"/>
    <property type="match status" value="1"/>
</dbReference>
<protein>
    <recommendedName>
        <fullName evidence="6">Farnesyl pyrophosphate synthase</fullName>
    </recommendedName>
</protein>
<evidence type="ECO:0000313" key="9">
    <source>
        <dbReference type="WBParaSite" id="PSAMB.scaffold2430size23268.g17716.t1"/>
    </source>
</evidence>
<dbReference type="SFLD" id="SFLDS00005">
    <property type="entry name" value="Isoprenoid_Synthase_Type_I"/>
    <property type="match status" value="1"/>
</dbReference>
<dbReference type="Proteomes" id="UP000887566">
    <property type="component" value="Unplaced"/>
</dbReference>
<dbReference type="GO" id="GO:0004337">
    <property type="term" value="F:(2E,6E)-farnesyl diphosphate synthase activity"/>
    <property type="evidence" value="ECO:0007669"/>
    <property type="project" value="TreeGrafter"/>
</dbReference>
<evidence type="ECO:0000256" key="6">
    <source>
        <dbReference type="ARBA" id="ARBA00034546"/>
    </source>
</evidence>
<dbReference type="GO" id="GO:0005737">
    <property type="term" value="C:cytoplasm"/>
    <property type="evidence" value="ECO:0007669"/>
    <property type="project" value="TreeGrafter"/>
</dbReference>
<dbReference type="PANTHER" id="PTHR11525">
    <property type="entry name" value="FARNESYL-PYROPHOSPHATE SYNTHETASE"/>
    <property type="match status" value="1"/>
</dbReference>
<sequence length="338" mass="37787">MNRERFVQTFGTLRRLLSNCLTSTMNETDAQYCTSRINKLFAHTIEGGKHERALLLIGAYSALQPASSEAQMMRAVRLGWTIEMMQSHFLIADDIVDGGRTRRGRPCWHTLPDIGLGAVNDALLLECGIDAIVADEFATDHRFGALTLALQQTKQQTVMGQTLDNATRGLADCTAVRYGEIVSRKTSHYTFFAPVQLALILADRLDAFDPTRRLCNDLGYYFQAQDDYLDCFGDPAVTGKVGTDIEEGKCTWATFTTAALLSNDKAKRAEFESNFGITDATAAQRAKQMMRDLNIPELYRNFQSAQYSKLCQQIDAFPVLALRPVFRTAVDSLHNRQK</sequence>
<keyword evidence="8" id="KW-1185">Reference proteome</keyword>
<dbReference type="PROSITE" id="PS00723">
    <property type="entry name" value="POLYPRENYL_SYNTHASE_1"/>
    <property type="match status" value="1"/>
</dbReference>
<dbReference type="GO" id="GO:0045337">
    <property type="term" value="P:farnesyl diphosphate biosynthetic process"/>
    <property type="evidence" value="ECO:0007669"/>
    <property type="project" value="TreeGrafter"/>
</dbReference>
<evidence type="ECO:0000256" key="5">
    <source>
        <dbReference type="ARBA" id="ARBA00033740"/>
    </source>
</evidence>
<evidence type="ECO:0000256" key="2">
    <source>
        <dbReference type="ARBA" id="ARBA00022679"/>
    </source>
</evidence>
<dbReference type="AlphaFoldDB" id="A0A914VTD6"/>
<evidence type="ECO:0000256" key="4">
    <source>
        <dbReference type="ARBA" id="ARBA00022842"/>
    </source>
</evidence>
<comment type="pathway">
    <text evidence="5">Pheromone biosynthesis.</text>
</comment>
<keyword evidence="4" id="KW-0460">Magnesium</keyword>
<dbReference type="SUPFAM" id="SSF48576">
    <property type="entry name" value="Terpenoid synthases"/>
    <property type="match status" value="1"/>
</dbReference>
<accession>A0A914VTD6</accession>
<dbReference type="PANTHER" id="PTHR11525:SF0">
    <property type="entry name" value="FARNESYL PYROPHOSPHATE SYNTHASE"/>
    <property type="match status" value="1"/>
</dbReference>
<comment type="similarity">
    <text evidence="7">Belongs to the FPP/GGPP synthase family.</text>
</comment>
<dbReference type="Gene3D" id="1.10.600.10">
    <property type="entry name" value="Farnesyl Diphosphate Synthase"/>
    <property type="match status" value="1"/>
</dbReference>
<dbReference type="InterPro" id="IPR033749">
    <property type="entry name" value="Polyprenyl_synt_CS"/>
</dbReference>
<dbReference type="GO" id="GO:0042811">
    <property type="term" value="P:pheromone biosynthetic process"/>
    <property type="evidence" value="ECO:0007669"/>
    <property type="project" value="UniProtKB-ARBA"/>
</dbReference>
<dbReference type="WBParaSite" id="PSAMB.scaffold2430size23268.g17716.t1">
    <property type="protein sequence ID" value="PSAMB.scaffold2430size23268.g17716.t1"/>
    <property type="gene ID" value="PSAMB.scaffold2430size23268.g17716"/>
</dbReference>
<dbReference type="GO" id="GO:0046872">
    <property type="term" value="F:metal ion binding"/>
    <property type="evidence" value="ECO:0007669"/>
    <property type="project" value="UniProtKB-KW"/>
</dbReference>
<dbReference type="InterPro" id="IPR000092">
    <property type="entry name" value="Polyprenyl_synt"/>
</dbReference>
<keyword evidence="3" id="KW-0479">Metal-binding</keyword>
<organism evidence="8 9">
    <name type="scientific">Plectus sambesii</name>
    <dbReference type="NCBI Taxonomy" id="2011161"/>
    <lineage>
        <taxon>Eukaryota</taxon>
        <taxon>Metazoa</taxon>
        <taxon>Ecdysozoa</taxon>
        <taxon>Nematoda</taxon>
        <taxon>Chromadorea</taxon>
        <taxon>Plectida</taxon>
        <taxon>Plectina</taxon>
        <taxon>Plectoidea</taxon>
        <taxon>Plectidae</taxon>
        <taxon>Plectus</taxon>
    </lineage>
</organism>
<dbReference type="CDD" id="cd00685">
    <property type="entry name" value="Trans_IPPS_HT"/>
    <property type="match status" value="1"/>
</dbReference>
<name>A0A914VTD6_9BILA</name>
<evidence type="ECO:0000256" key="1">
    <source>
        <dbReference type="ARBA" id="ARBA00001946"/>
    </source>
</evidence>
<dbReference type="GO" id="GO:0004161">
    <property type="term" value="F:dimethylallyltranstransferase activity"/>
    <property type="evidence" value="ECO:0007669"/>
    <property type="project" value="TreeGrafter"/>
</dbReference>
<reference evidence="9" key="1">
    <citation type="submission" date="2022-11" db="UniProtKB">
        <authorList>
            <consortium name="WormBaseParasite"/>
        </authorList>
    </citation>
    <scope>IDENTIFICATION</scope>
</reference>
<evidence type="ECO:0000313" key="8">
    <source>
        <dbReference type="Proteomes" id="UP000887566"/>
    </source>
</evidence>
<comment type="cofactor">
    <cofactor evidence="1">
        <name>Mg(2+)</name>
        <dbReference type="ChEBI" id="CHEBI:18420"/>
    </cofactor>
</comment>
<evidence type="ECO:0000256" key="3">
    <source>
        <dbReference type="ARBA" id="ARBA00022723"/>
    </source>
</evidence>
<dbReference type="InterPro" id="IPR039702">
    <property type="entry name" value="FPS1-like"/>
</dbReference>
<evidence type="ECO:0000256" key="7">
    <source>
        <dbReference type="RuleBase" id="RU004466"/>
    </source>
</evidence>
<keyword evidence="2 7" id="KW-0808">Transferase</keyword>
<proteinExistence type="inferred from homology"/>